<evidence type="ECO:0000313" key="4">
    <source>
        <dbReference type="Proteomes" id="UP001495779"/>
    </source>
</evidence>
<dbReference type="SUPFAM" id="SSF52833">
    <property type="entry name" value="Thioredoxin-like"/>
    <property type="match status" value="1"/>
</dbReference>
<organism evidence="2">
    <name type="scientific">Providencia stuartii</name>
    <dbReference type="NCBI Taxonomy" id="588"/>
    <lineage>
        <taxon>Bacteria</taxon>
        <taxon>Pseudomonadati</taxon>
        <taxon>Pseudomonadota</taxon>
        <taxon>Gammaproteobacteria</taxon>
        <taxon>Enterobacterales</taxon>
        <taxon>Morganellaceae</taxon>
        <taxon>Providencia</taxon>
    </lineage>
</organism>
<dbReference type="Pfam" id="PF00085">
    <property type="entry name" value="Thioredoxin"/>
    <property type="match status" value="1"/>
</dbReference>
<proteinExistence type="predicted"/>
<comment type="caution">
    <text evidence="2">The sequence shown here is derived from an EMBL/GenBank/DDBJ whole genome shotgun (WGS) entry which is preliminary data.</text>
</comment>
<dbReference type="PANTHER" id="PTHR45663:SF11">
    <property type="entry name" value="GEO12009P1"/>
    <property type="match status" value="1"/>
</dbReference>
<gene>
    <name evidence="2" type="ORF">JRA39_000357</name>
    <name evidence="3" type="ORF">KDV35_17710</name>
</gene>
<reference evidence="3 4" key="1">
    <citation type="submission" date="2021-04" db="EMBL/GenBank/DDBJ databases">
        <title>Determining the burden of carbapenem-resistant Enterobacterales from a tertiary public heath setting in Bangladesh: a clinical, epidemiological, and molecular study.</title>
        <authorList>
            <person name="Farzana R."/>
            <person name="Walsh T.R."/>
        </authorList>
    </citation>
    <scope>NUCLEOTIDE SEQUENCE [LARGE SCALE GENOMIC DNA]</scope>
    <source>
        <strain evidence="3">Dmpro_s316</strain>
        <strain evidence="4">dmpro_s316</strain>
    </source>
</reference>
<dbReference type="EMBL" id="JAGSRH010000036">
    <property type="protein sequence ID" value="MER5078678.1"/>
    <property type="molecule type" value="Genomic_DNA"/>
</dbReference>
<name>A0AAI9HWE7_PROST</name>
<dbReference type="CDD" id="cd02947">
    <property type="entry name" value="TRX_family"/>
    <property type="match status" value="1"/>
</dbReference>
<dbReference type="EMBL" id="AAZDVE040000002">
    <property type="protein sequence ID" value="EMP9431365.1"/>
    <property type="molecule type" value="Genomic_DNA"/>
</dbReference>
<dbReference type="PANTHER" id="PTHR45663">
    <property type="entry name" value="GEO12009P1"/>
    <property type="match status" value="1"/>
</dbReference>
<protein>
    <submittedName>
        <fullName evidence="2">Thioredoxin family protein</fullName>
    </submittedName>
</protein>
<dbReference type="GO" id="GO:0005737">
    <property type="term" value="C:cytoplasm"/>
    <property type="evidence" value="ECO:0007669"/>
    <property type="project" value="TreeGrafter"/>
</dbReference>
<evidence type="ECO:0000313" key="2">
    <source>
        <dbReference type="EMBL" id="EMP9431365.1"/>
    </source>
</evidence>
<accession>A0AAI9HWE7</accession>
<reference evidence="2" key="2">
    <citation type="submission" date="2024-02" db="EMBL/GenBank/DDBJ databases">
        <authorList>
            <consortium name="Clinical and Environmental Microbiology Branch: Whole genome sequencing antimicrobial resistance pathogens in the healthcare setting"/>
        </authorList>
    </citation>
    <scope>NUCLEOTIDE SEQUENCE</scope>
    <source>
        <strain evidence="2">2020GO-00142</strain>
    </source>
</reference>
<evidence type="ECO:0000313" key="3">
    <source>
        <dbReference type="EMBL" id="MER5078678.1"/>
    </source>
</evidence>
<dbReference type="InterPro" id="IPR013766">
    <property type="entry name" value="Thioredoxin_domain"/>
</dbReference>
<dbReference type="PROSITE" id="PS51352">
    <property type="entry name" value="THIOREDOXIN_2"/>
    <property type="match status" value="1"/>
</dbReference>
<dbReference type="Proteomes" id="UP001495779">
    <property type="component" value="Unassembled WGS sequence"/>
</dbReference>
<dbReference type="GO" id="GO:0015035">
    <property type="term" value="F:protein-disulfide reductase activity"/>
    <property type="evidence" value="ECO:0007669"/>
    <property type="project" value="TreeGrafter"/>
</dbReference>
<dbReference type="PRINTS" id="PR00421">
    <property type="entry name" value="THIOREDOXIN"/>
</dbReference>
<dbReference type="InterPro" id="IPR036249">
    <property type="entry name" value="Thioredoxin-like_sf"/>
</dbReference>
<sequence length="118" mass="12981">MDLIMAIIKHLDQCSFNRALLNPEQPGQIAVVYFSASWCQPCKNMRPIFEQLPTQLNSTAIHFGIVDIAQSPTLAPIYGIRSVPSIALFKDSRLLTVVAGEVSLQHATTKIQSALTTE</sequence>
<feature type="domain" description="Thioredoxin" evidence="1">
    <location>
        <begin position="5"/>
        <end position="116"/>
    </location>
</feature>
<dbReference type="Gene3D" id="3.40.30.10">
    <property type="entry name" value="Glutaredoxin"/>
    <property type="match status" value="1"/>
</dbReference>
<evidence type="ECO:0000259" key="1">
    <source>
        <dbReference type="PROSITE" id="PS51352"/>
    </source>
</evidence>
<dbReference type="AlphaFoldDB" id="A0AAI9HWE7"/>